<proteinExistence type="inferred from homology"/>
<keyword evidence="4 5" id="KW-0274">FAD</keyword>
<evidence type="ECO:0000256" key="3">
    <source>
        <dbReference type="ARBA" id="ARBA00022630"/>
    </source>
</evidence>
<evidence type="ECO:0000259" key="8">
    <source>
        <dbReference type="PROSITE" id="PS00624"/>
    </source>
</evidence>
<comment type="caution">
    <text evidence="9">The sequence shown here is derived from an EMBL/GenBank/DDBJ whole genome shotgun (WGS) entry which is preliminary data.</text>
</comment>
<sequence length="538" mass="58195">MVEPLKESELSANFSVRVSQNQWRLAENILSAYDFVICGAGTSGSVVARRLAENANVKVLLLEAGGTDDLPSCTDPNLWPSTLKSDLAWQFETQPEKHLQERTIPYPMGKVLGGGSSINACVWAVGHKNDWDFFAGCTGDPAWSHESVRKIYHQIEDWRGDADIKYRGCNGRVYVAPNPNTPLAPAFFDAAEAAGLPRFDTQNGPLMESDGGCSIAELNVEDGRRQSIFRSYTYPVMDRPNLTVLTRAIVTKILFSGNKATGVEFIHLGKVITVQAGMEVVVSSGAIQTPKLLMQSGIGPRDQLVRFGIPVINHLPGVGQNLQDHPLSGCLWEASESPESTSVLTQAIALWKSAPEKLSPDVAAFLIARPLATENGVGKPKKLIWGIRSAVLQPRSRGQLLLTGPQASDGMRIEPNLLSDPMDMNAALTAINFCRELGNSPSMRQVVDRELKPGTLDDAGMEGYLRRTVQTFWHQSCTAKMGNDDMSVVGGALLVHGVRGLRIADASVLPRITTGNTMAPSVVIGERASAAMRSCHGV</sequence>
<evidence type="ECO:0000256" key="2">
    <source>
        <dbReference type="ARBA" id="ARBA00010790"/>
    </source>
</evidence>
<feature type="domain" description="Glucose-methanol-choline oxidoreductase N-terminal" evidence="7">
    <location>
        <begin position="109"/>
        <end position="132"/>
    </location>
</feature>
<comment type="cofactor">
    <cofactor evidence="1 5">
        <name>FAD</name>
        <dbReference type="ChEBI" id="CHEBI:57692"/>
    </cofactor>
</comment>
<dbReference type="SUPFAM" id="SSF54373">
    <property type="entry name" value="FAD-linked reductases, C-terminal domain"/>
    <property type="match status" value="1"/>
</dbReference>
<dbReference type="PANTHER" id="PTHR11552:SF147">
    <property type="entry name" value="CHOLINE DEHYDROGENASE, MITOCHONDRIAL"/>
    <property type="match status" value="1"/>
</dbReference>
<evidence type="ECO:0000256" key="1">
    <source>
        <dbReference type="ARBA" id="ARBA00001974"/>
    </source>
</evidence>
<evidence type="ECO:0000256" key="5">
    <source>
        <dbReference type="PIRSR" id="PIRSR000137-2"/>
    </source>
</evidence>
<dbReference type="OrthoDB" id="9785276at2"/>
<organism evidence="9 10">
    <name type="scientific">Edaphobacter modestus</name>
    <dbReference type="NCBI Taxonomy" id="388466"/>
    <lineage>
        <taxon>Bacteria</taxon>
        <taxon>Pseudomonadati</taxon>
        <taxon>Acidobacteriota</taxon>
        <taxon>Terriglobia</taxon>
        <taxon>Terriglobales</taxon>
        <taxon>Acidobacteriaceae</taxon>
        <taxon>Edaphobacter</taxon>
    </lineage>
</organism>
<feature type="binding site" evidence="5">
    <location>
        <position position="250"/>
    </location>
    <ligand>
        <name>FAD</name>
        <dbReference type="ChEBI" id="CHEBI:57692"/>
    </ligand>
</feature>
<dbReference type="PIRSF" id="PIRSF000137">
    <property type="entry name" value="Alcohol_oxidase"/>
    <property type="match status" value="1"/>
</dbReference>
<name>A0A4Q7Z1S1_9BACT</name>
<reference evidence="9 10" key="1">
    <citation type="submission" date="2019-02" db="EMBL/GenBank/DDBJ databases">
        <title>Genomic Encyclopedia of Archaeal and Bacterial Type Strains, Phase II (KMG-II): from individual species to whole genera.</title>
        <authorList>
            <person name="Goeker M."/>
        </authorList>
    </citation>
    <scope>NUCLEOTIDE SEQUENCE [LARGE SCALE GENOMIC DNA]</scope>
    <source>
        <strain evidence="9 10">DSM 18101</strain>
    </source>
</reference>
<evidence type="ECO:0000256" key="6">
    <source>
        <dbReference type="RuleBase" id="RU003968"/>
    </source>
</evidence>
<evidence type="ECO:0000313" key="9">
    <source>
        <dbReference type="EMBL" id="RZU43611.1"/>
    </source>
</evidence>
<comment type="similarity">
    <text evidence="2 6">Belongs to the GMC oxidoreductase family.</text>
</comment>
<evidence type="ECO:0000256" key="4">
    <source>
        <dbReference type="ARBA" id="ARBA00022827"/>
    </source>
</evidence>
<dbReference type="Pfam" id="PF00732">
    <property type="entry name" value="GMC_oxred_N"/>
    <property type="match status" value="1"/>
</dbReference>
<dbReference type="GO" id="GO:0016614">
    <property type="term" value="F:oxidoreductase activity, acting on CH-OH group of donors"/>
    <property type="evidence" value="ECO:0007669"/>
    <property type="project" value="InterPro"/>
</dbReference>
<keyword evidence="3 6" id="KW-0285">Flavoprotein</keyword>
<accession>A0A4Q7Z1S1</accession>
<feature type="binding site" evidence="5">
    <location>
        <begin position="119"/>
        <end position="122"/>
    </location>
    <ligand>
        <name>FAD</name>
        <dbReference type="ChEBI" id="CHEBI:57692"/>
    </ligand>
</feature>
<gene>
    <name evidence="9" type="ORF">BDD14_5289</name>
</gene>
<evidence type="ECO:0000259" key="7">
    <source>
        <dbReference type="PROSITE" id="PS00623"/>
    </source>
</evidence>
<dbReference type="Gene3D" id="3.50.50.60">
    <property type="entry name" value="FAD/NAD(P)-binding domain"/>
    <property type="match status" value="1"/>
</dbReference>
<feature type="domain" description="Glucose-methanol-choline oxidoreductase N-terminal" evidence="8">
    <location>
        <begin position="285"/>
        <end position="299"/>
    </location>
</feature>
<dbReference type="Proteomes" id="UP000292958">
    <property type="component" value="Unassembled WGS sequence"/>
</dbReference>
<evidence type="ECO:0000313" key="10">
    <source>
        <dbReference type="Proteomes" id="UP000292958"/>
    </source>
</evidence>
<dbReference type="InterPro" id="IPR007867">
    <property type="entry name" value="GMC_OxRtase_C"/>
</dbReference>
<feature type="binding site" evidence="5">
    <location>
        <position position="111"/>
    </location>
    <ligand>
        <name>FAD</name>
        <dbReference type="ChEBI" id="CHEBI:57692"/>
    </ligand>
</feature>
<dbReference type="Pfam" id="PF05199">
    <property type="entry name" value="GMC_oxred_C"/>
    <property type="match status" value="1"/>
</dbReference>
<dbReference type="Gene3D" id="3.30.560.10">
    <property type="entry name" value="Glucose Oxidase, domain 3"/>
    <property type="match status" value="1"/>
</dbReference>
<dbReference type="InterPro" id="IPR000172">
    <property type="entry name" value="GMC_OxRdtase_N"/>
</dbReference>
<dbReference type="EMBL" id="SHKW01000001">
    <property type="protein sequence ID" value="RZU43611.1"/>
    <property type="molecule type" value="Genomic_DNA"/>
</dbReference>
<feature type="binding site" evidence="5">
    <location>
        <begin position="42"/>
        <end position="43"/>
    </location>
    <ligand>
        <name>FAD</name>
        <dbReference type="ChEBI" id="CHEBI:57692"/>
    </ligand>
</feature>
<dbReference type="InterPro" id="IPR012132">
    <property type="entry name" value="GMC_OxRdtase"/>
</dbReference>
<dbReference type="InterPro" id="IPR036188">
    <property type="entry name" value="FAD/NAD-bd_sf"/>
</dbReference>
<dbReference type="PANTHER" id="PTHR11552">
    <property type="entry name" value="GLUCOSE-METHANOL-CHOLINE GMC OXIDOREDUCTASE"/>
    <property type="match status" value="1"/>
</dbReference>
<protein>
    <submittedName>
        <fullName evidence="9">Choline dehydrogenase</fullName>
    </submittedName>
</protein>
<feature type="binding site" evidence="5">
    <location>
        <begin position="473"/>
        <end position="474"/>
    </location>
    <ligand>
        <name>FAD</name>
        <dbReference type="ChEBI" id="CHEBI:57692"/>
    </ligand>
</feature>
<dbReference type="GO" id="GO:0050660">
    <property type="term" value="F:flavin adenine dinucleotide binding"/>
    <property type="evidence" value="ECO:0007669"/>
    <property type="project" value="InterPro"/>
</dbReference>
<dbReference type="AlphaFoldDB" id="A0A4Q7Z1S1"/>
<dbReference type="SUPFAM" id="SSF51905">
    <property type="entry name" value="FAD/NAD(P)-binding domain"/>
    <property type="match status" value="1"/>
</dbReference>
<dbReference type="PROSITE" id="PS00623">
    <property type="entry name" value="GMC_OXRED_1"/>
    <property type="match status" value="1"/>
</dbReference>
<dbReference type="PROSITE" id="PS00624">
    <property type="entry name" value="GMC_OXRED_2"/>
    <property type="match status" value="1"/>
</dbReference>
<keyword evidence="10" id="KW-1185">Reference proteome</keyword>